<evidence type="ECO:0000313" key="2">
    <source>
        <dbReference type="EMBL" id="AKA74584.1"/>
    </source>
</evidence>
<evidence type="ECO:0000313" key="8">
    <source>
        <dbReference type="EMBL" id="AZF76917.1"/>
    </source>
</evidence>
<evidence type="ECO:0000313" key="4">
    <source>
        <dbReference type="EMBL" id="AKA79972.1"/>
    </source>
</evidence>
<dbReference type="Proteomes" id="UP000033106">
    <property type="component" value="Chromosome"/>
</dbReference>
<dbReference type="Proteomes" id="UP000267993">
    <property type="component" value="Chromosome"/>
</dbReference>
<gene>
    <name evidence="4" type="ORF">SULA_2447</name>
    <name evidence="2" type="ORF">SULB_2448</name>
    <name evidence="3" type="ORF">SULC_2445</name>
    <name evidence="5" type="ORF">SULG_12395</name>
    <name evidence="6" type="ORF">SULH_12395</name>
    <name evidence="7" type="ORF">SULI_12395</name>
    <name evidence="8" type="ORF">SULM_12385</name>
    <name evidence="9" type="ORF">SULN_12385</name>
    <name evidence="10" type="ORF">SULO_12395</name>
    <name evidence="11" type="ORF">SULZ_12395</name>
</gene>
<evidence type="ECO:0000313" key="15">
    <source>
        <dbReference type="Proteomes" id="UP000267993"/>
    </source>
</evidence>
<dbReference type="Proteomes" id="UP000033057">
    <property type="component" value="Chromosome"/>
</dbReference>
<dbReference type="EMBL" id="CP033239">
    <property type="protein sequence ID" value="AZF79524.1"/>
    <property type="molecule type" value="Genomic_DNA"/>
</dbReference>
<evidence type="ECO:0000313" key="14">
    <source>
        <dbReference type="Proteomes" id="UP000033106"/>
    </source>
</evidence>
<evidence type="ECO:0000313" key="3">
    <source>
        <dbReference type="EMBL" id="AKA77280.1"/>
    </source>
</evidence>
<dbReference type="EMBL" id="CP011056">
    <property type="protein sequence ID" value="AKA77280.1"/>
    <property type="molecule type" value="Genomic_DNA"/>
</dbReference>
<dbReference type="EMBL" id="CP033238">
    <property type="protein sequence ID" value="AZF76917.1"/>
    <property type="molecule type" value="Genomic_DNA"/>
</dbReference>
<dbReference type="RefSeq" id="WP_009990087.1">
    <property type="nucleotide sequence ID" value="NZ_CP011055.2"/>
</dbReference>
<dbReference type="Proteomes" id="UP000273194">
    <property type="component" value="Chromosome"/>
</dbReference>
<evidence type="ECO:0000313" key="9">
    <source>
        <dbReference type="EMBL" id="AZF79524.1"/>
    </source>
</evidence>
<evidence type="ECO:0000313" key="5">
    <source>
        <dbReference type="EMBL" id="AZF69054.1"/>
    </source>
</evidence>
<dbReference type="EMBL" id="CP033241">
    <property type="protein sequence ID" value="AZF84715.1"/>
    <property type="molecule type" value="Genomic_DNA"/>
</dbReference>
<dbReference type="EMBL" id="CP033240">
    <property type="protein sequence ID" value="AZF82128.1"/>
    <property type="molecule type" value="Genomic_DNA"/>
</dbReference>
<evidence type="ECO:0000313" key="13">
    <source>
        <dbReference type="Proteomes" id="UP000033085"/>
    </source>
</evidence>
<feature type="transmembrane region" description="Helical" evidence="1">
    <location>
        <begin position="200"/>
        <end position="220"/>
    </location>
</feature>
<dbReference type="Proteomes" id="UP000282269">
    <property type="component" value="Chromosome"/>
</dbReference>
<evidence type="ECO:0000313" key="20">
    <source>
        <dbReference type="Proteomes" id="UP000278715"/>
    </source>
</evidence>
<feature type="transmembrane region" description="Helical" evidence="1">
    <location>
        <begin position="142"/>
        <end position="165"/>
    </location>
</feature>
<dbReference type="GeneID" id="44130398"/>
<organism evidence="2 13">
    <name type="scientific">Saccharolobus solfataricus</name>
    <name type="common">Sulfolobus solfataricus</name>
    <dbReference type="NCBI Taxonomy" id="2287"/>
    <lineage>
        <taxon>Archaea</taxon>
        <taxon>Thermoproteota</taxon>
        <taxon>Thermoprotei</taxon>
        <taxon>Sulfolobales</taxon>
        <taxon>Sulfolobaceae</taxon>
        <taxon>Saccharolobus</taxon>
    </lineage>
</organism>
<dbReference type="Proteomes" id="UP000278715">
    <property type="component" value="Chromosome"/>
</dbReference>
<name>A0A0E3MEE5_SACSO</name>
<evidence type="ECO:0000256" key="1">
    <source>
        <dbReference type="SAM" id="Phobius"/>
    </source>
</evidence>
<reference evidence="15 16" key="2">
    <citation type="journal article" date="2018" name="Proc. Natl. Acad. Sci. U.S.A.">
        <title>Nonmutational mechanism of inheritance in the Archaeon Sulfolobus solfataricus.</title>
        <authorList>
            <person name="Payne S."/>
            <person name="McCarthy S."/>
            <person name="Johnson T."/>
            <person name="North E."/>
            <person name="Blum P."/>
        </authorList>
    </citation>
    <scope>NUCLEOTIDE SEQUENCE [LARGE SCALE GENOMIC DNA]</scope>
    <source>
        <strain evidence="6 15">SARC-H</strain>
        <strain evidence="7 19">SARC-I</strain>
        <strain evidence="9 20">SARC-N</strain>
        <strain evidence="10 21">SARC-O</strain>
        <strain evidence="11 16">SUL120</strain>
        <strain evidence="5 17">SULG</strain>
        <strain evidence="8 18">SULM</strain>
    </source>
</reference>
<dbReference type="EMBL" id="CP033236">
    <property type="protein sequence ID" value="AZF71674.1"/>
    <property type="molecule type" value="Genomic_DNA"/>
</dbReference>
<evidence type="ECO:0000313" key="19">
    <source>
        <dbReference type="Proteomes" id="UP000275843"/>
    </source>
</evidence>
<reference evidence="12 13" key="1">
    <citation type="journal article" date="2015" name="Genome Announc.">
        <title>Complete Genome Sequence of Sulfolobus solfataricus Strain 98/2 and Evolved Derivatives.</title>
        <authorList>
            <person name="McCarthy S."/>
            <person name="Gradnigo J."/>
            <person name="Johnson T."/>
            <person name="Payne S."/>
            <person name="Lipzen A."/>
            <person name="Martin J."/>
            <person name="Schackwitz W."/>
            <person name="Moriyama E."/>
            <person name="Blum P."/>
        </authorList>
    </citation>
    <scope>NUCLEOTIDE SEQUENCE [LARGE SCALE GENOMIC DNA]</scope>
    <source>
        <strain evidence="12">98/2 SULC</strain>
        <strain evidence="2">SARC-B</strain>
        <strain evidence="3">SARC-C</strain>
        <strain evidence="4 14">SULA</strain>
        <strain evidence="13">SULB</strain>
    </source>
</reference>
<feature type="transmembrane region" description="Helical" evidence="1">
    <location>
        <begin position="108"/>
        <end position="130"/>
    </location>
</feature>
<evidence type="ECO:0000313" key="6">
    <source>
        <dbReference type="EMBL" id="AZF71674.1"/>
    </source>
</evidence>
<feature type="transmembrane region" description="Helical" evidence="1">
    <location>
        <begin position="31"/>
        <end position="52"/>
    </location>
</feature>
<evidence type="ECO:0000313" key="7">
    <source>
        <dbReference type="EMBL" id="AZF74294.1"/>
    </source>
</evidence>
<reference evidence="2" key="3">
    <citation type="submission" date="2018-10" db="EMBL/GenBank/DDBJ databases">
        <authorList>
            <person name="McCarthy S."/>
            <person name="Gradnigo J."/>
            <person name="Johnson T."/>
            <person name="Payne S."/>
            <person name="Lipzen A."/>
            <person name="Schackwitz W."/>
            <person name="Martin J."/>
            <person name="Moriyama E."/>
            <person name="Blum P."/>
        </authorList>
    </citation>
    <scope>NUCLEOTIDE SEQUENCE</scope>
    <source>
        <strain evidence="2">SARC-B</strain>
        <strain evidence="3">SARC-C</strain>
        <strain evidence="4">SULA</strain>
    </source>
</reference>
<evidence type="ECO:0000313" key="16">
    <source>
        <dbReference type="Proteomes" id="UP000269431"/>
    </source>
</evidence>
<dbReference type="Proteomes" id="UP000033085">
    <property type="component" value="Chromosome"/>
</dbReference>
<dbReference type="KEGG" id="ssol:SULB_2448"/>
<dbReference type="KEGG" id="ssoa:SULA_2447"/>
<dbReference type="Proteomes" id="UP000273443">
    <property type="component" value="Chromosome"/>
</dbReference>
<dbReference type="Proteomes" id="UP000275843">
    <property type="component" value="Chromosome"/>
</dbReference>
<dbReference type="EMBL" id="CP033237">
    <property type="protein sequence ID" value="AZF74294.1"/>
    <property type="molecule type" value="Genomic_DNA"/>
</dbReference>
<dbReference type="EMBL" id="CP011055">
    <property type="protein sequence ID" value="AKA74584.1"/>
    <property type="molecule type" value="Genomic_DNA"/>
</dbReference>
<dbReference type="KEGG" id="ssof:SULC_2445"/>
<evidence type="ECO:0000313" key="10">
    <source>
        <dbReference type="EMBL" id="AZF82128.1"/>
    </source>
</evidence>
<dbReference type="AlphaFoldDB" id="A0A0E3MEE5"/>
<evidence type="ECO:0000313" key="12">
    <source>
        <dbReference type="Proteomes" id="UP000033057"/>
    </source>
</evidence>
<dbReference type="Proteomes" id="UP000269431">
    <property type="component" value="Chromosome"/>
</dbReference>
<feature type="transmembrane region" description="Helical" evidence="1">
    <location>
        <begin position="6"/>
        <end position="26"/>
    </location>
</feature>
<keyword evidence="1" id="KW-0472">Membrane</keyword>
<proteinExistence type="predicted"/>
<evidence type="ECO:0000313" key="21">
    <source>
        <dbReference type="Proteomes" id="UP000282269"/>
    </source>
</evidence>
<keyword evidence="1" id="KW-0812">Transmembrane</keyword>
<feature type="transmembrane region" description="Helical" evidence="1">
    <location>
        <begin position="177"/>
        <end position="194"/>
    </location>
</feature>
<protein>
    <submittedName>
        <fullName evidence="2">Symporter</fullName>
    </submittedName>
</protein>
<dbReference type="PATRIC" id="fig|2287.6.peg.2595"/>
<keyword evidence="1" id="KW-1133">Transmembrane helix</keyword>
<dbReference type="EMBL" id="CP011057">
    <property type="protein sequence ID" value="AKA79972.1"/>
    <property type="molecule type" value="Genomic_DNA"/>
</dbReference>
<evidence type="ECO:0000313" key="18">
    <source>
        <dbReference type="Proteomes" id="UP000273443"/>
    </source>
</evidence>
<feature type="transmembrane region" description="Helical" evidence="1">
    <location>
        <begin position="64"/>
        <end position="88"/>
    </location>
</feature>
<evidence type="ECO:0000313" key="17">
    <source>
        <dbReference type="Proteomes" id="UP000273194"/>
    </source>
</evidence>
<sequence>MRLDPIYFLTPIIVMAFSFGFVYRLVKRVKVLVFSALAYFIAIILKILVQLFTLSDLESINNLVILGLYYGLQTSMFEVGLAYVFAILGKIKDGWAYGVSLAMWENGVLISIPTLFTYLAYYFFLSILSIPSQLEYPIMQALPVIGLSILERVSSLLLHSAWGYIAVLSVVTRRKRLILVGFPMGFADFLVPFGKYFGTLTFEVTLFGIGLGCLAIALFLEYRYYSTSSKGT</sequence>
<accession>A0A0E3MEE5</accession>
<evidence type="ECO:0000313" key="11">
    <source>
        <dbReference type="EMBL" id="AZF84715.1"/>
    </source>
</evidence>
<dbReference type="EMBL" id="CP033235">
    <property type="protein sequence ID" value="AZF69054.1"/>
    <property type="molecule type" value="Genomic_DNA"/>
</dbReference>